<keyword evidence="1" id="KW-0812">Transmembrane</keyword>
<evidence type="ECO:0000313" key="3">
    <source>
        <dbReference type="Proteomes" id="UP000237631"/>
    </source>
</evidence>
<protein>
    <submittedName>
        <fullName evidence="2">Uncharacterized protein</fullName>
    </submittedName>
</protein>
<accession>A0A2S6CL70</accession>
<keyword evidence="1" id="KW-1133">Transmembrane helix</keyword>
<feature type="transmembrane region" description="Helical" evidence="1">
    <location>
        <begin position="7"/>
        <end position="27"/>
    </location>
</feature>
<feature type="transmembrane region" description="Helical" evidence="1">
    <location>
        <begin position="61"/>
        <end position="82"/>
    </location>
</feature>
<evidence type="ECO:0000256" key="1">
    <source>
        <dbReference type="SAM" id="Phobius"/>
    </source>
</evidence>
<proteinExistence type="predicted"/>
<dbReference type="Proteomes" id="UP000237631">
    <property type="component" value="Unassembled WGS sequence"/>
</dbReference>
<organism evidence="2 3">
    <name type="scientific">Cercospora berteroae</name>
    <dbReference type="NCBI Taxonomy" id="357750"/>
    <lineage>
        <taxon>Eukaryota</taxon>
        <taxon>Fungi</taxon>
        <taxon>Dikarya</taxon>
        <taxon>Ascomycota</taxon>
        <taxon>Pezizomycotina</taxon>
        <taxon>Dothideomycetes</taxon>
        <taxon>Dothideomycetidae</taxon>
        <taxon>Mycosphaerellales</taxon>
        <taxon>Mycosphaerellaceae</taxon>
        <taxon>Cercospora</taxon>
    </lineage>
</organism>
<reference evidence="3" key="1">
    <citation type="journal article" date="2017" name="bioRxiv">
        <title>Conservation of a gene cluster reveals novel cercosporin biosynthetic mechanisms and extends production to the genus Colletotrichum.</title>
        <authorList>
            <person name="de Jonge R."/>
            <person name="Ebert M.K."/>
            <person name="Huitt-Roehl C.R."/>
            <person name="Pal P."/>
            <person name="Suttle J.C."/>
            <person name="Spanner R.E."/>
            <person name="Neubauer J.D."/>
            <person name="Jurick W.M.II."/>
            <person name="Stott K.A."/>
            <person name="Secor G.A."/>
            <person name="Thomma B.P.H.J."/>
            <person name="Van de Peer Y."/>
            <person name="Townsend C.A."/>
            <person name="Bolton M.D."/>
        </authorList>
    </citation>
    <scope>NUCLEOTIDE SEQUENCE [LARGE SCALE GENOMIC DNA]</scope>
    <source>
        <strain evidence="3">CBS538.71</strain>
    </source>
</reference>
<gene>
    <name evidence="2" type="ORF">CBER1_11682</name>
</gene>
<dbReference type="EMBL" id="PNEN01000270">
    <property type="protein sequence ID" value="PPJ60463.1"/>
    <property type="molecule type" value="Genomic_DNA"/>
</dbReference>
<keyword evidence="3" id="KW-1185">Reference proteome</keyword>
<name>A0A2S6CL70_9PEZI</name>
<comment type="caution">
    <text evidence="2">The sequence shown here is derived from an EMBL/GenBank/DDBJ whole genome shotgun (WGS) entry which is preliminary data.</text>
</comment>
<keyword evidence="1" id="KW-0472">Membrane</keyword>
<dbReference type="OrthoDB" id="194358at2759"/>
<sequence>MAIERQLHFDTLASVLALSILIEAYPLGAHRFAPSYVFDRAYRDELHRLFENAYLGDGKGVAAFGFYMVGLVRAHLLHYFAIMQRRG</sequence>
<dbReference type="AlphaFoldDB" id="A0A2S6CL70"/>
<evidence type="ECO:0000313" key="2">
    <source>
        <dbReference type="EMBL" id="PPJ60463.1"/>
    </source>
</evidence>